<feature type="transmembrane region" description="Helical" evidence="2">
    <location>
        <begin position="173"/>
        <end position="191"/>
    </location>
</feature>
<reference evidence="3 4" key="1">
    <citation type="journal article" date="2018" name="Mol. Biol. Evol.">
        <title>Analysis of the draft genome of the red seaweed Gracilariopsis chorda provides insights into genome size evolution in Rhodophyta.</title>
        <authorList>
            <person name="Lee J."/>
            <person name="Yang E.C."/>
            <person name="Graf L."/>
            <person name="Yang J.H."/>
            <person name="Qiu H."/>
            <person name="Zel Zion U."/>
            <person name="Chan C.X."/>
            <person name="Stephens T.G."/>
            <person name="Weber A.P.M."/>
            <person name="Boo G.H."/>
            <person name="Boo S.M."/>
            <person name="Kim K.M."/>
            <person name="Shin Y."/>
            <person name="Jung M."/>
            <person name="Lee S.J."/>
            <person name="Yim H.S."/>
            <person name="Lee J.H."/>
            <person name="Bhattacharya D."/>
            <person name="Yoon H.S."/>
        </authorList>
    </citation>
    <scope>NUCLEOTIDE SEQUENCE [LARGE SCALE GENOMIC DNA]</scope>
    <source>
        <strain evidence="3 4">SKKU-2015</strain>
        <tissue evidence="3">Whole body</tissue>
    </source>
</reference>
<feature type="compositionally biased region" description="Basic and acidic residues" evidence="1">
    <location>
        <begin position="87"/>
        <end position="100"/>
    </location>
</feature>
<evidence type="ECO:0000313" key="3">
    <source>
        <dbReference type="EMBL" id="PXF48589.1"/>
    </source>
</evidence>
<feature type="region of interest" description="Disordered" evidence="1">
    <location>
        <begin position="208"/>
        <end position="232"/>
    </location>
</feature>
<dbReference type="OrthoDB" id="10488397at2759"/>
<keyword evidence="2" id="KW-0472">Membrane</keyword>
<feature type="transmembrane region" description="Helical" evidence="2">
    <location>
        <begin position="108"/>
        <end position="135"/>
    </location>
</feature>
<accession>A0A2V3J2I4</accession>
<dbReference type="EMBL" id="NBIV01000013">
    <property type="protein sequence ID" value="PXF48589.1"/>
    <property type="molecule type" value="Genomic_DNA"/>
</dbReference>
<keyword evidence="2" id="KW-0812">Transmembrane</keyword>
<organism evidence="3 4">
    <name type="scientific">Gracilariopsis chorda</name>
    <dbReference type="NCBI Taxonomy" id="448386"/>
    <lineage>
        <taxon>Eukaryota</taxon>
        <taxon>Rhodophyta</taxon>
        <taxon>Florideophyceae</taxon>
        <taxon>Rhodymeniophycidae</taxon>
        <taxon>Gracilariales</taxon>
        <taxon>Gracilariaceae</taxon>
        <taxon>Gracilariopsis</taxon>
    </lineage>
</organism>
<evidence type="ECO:0000256" key="1">
    <source>
        <dbReference type="SAM" id="MobiDB-lite"/>
    </source>
</evidence>
<proteinExistence type="predicted"/>
<protein>
    <submittedName>
        <fullName evidence="3">Uncharacterized protein</fullName>
    </submittedName>
</protein>
<sequence>MAAFLIRISMPRRRKNRPHKVDMKTAVFAPIPAIGYQHSLHYPNWNEQQRLKFQHKCRPNRGCWLMEESQSFEDKNPLLKENQPDSSHMEDRNIESEHSKTTLRNTDVAFILTGIVTTVAGGPIITAWSAIFFFLGRENDVPNWLRCLAAFFCSALSDAFISNFSSLEISTGLLPYILFGFGTTISAVLDYDEFFRLSAIEDSNKNNAVEKGANREKPIASATKSSKQGIESDIQEWDKAFEEKTSTRDP</sequence>
<dbReference type="AlphaFoldDB" id="A0A2V3J2I4"/>
<dbReference type="Proteomes" id="UP000247409">
    <property type="component" value="Unassembled WGS sequence"/>
</dbReference>
<gene>
    <name evidence="3" type="ORF">BWQ96_01758</name>
</gene>
<keyword evidence="2" id="KW-1133">Transmembrane helix</keyword>
<evidence type="ECO:0000313" key="4">
    <source>
        <dbReference type="Proteomes" id="UP000247409"/>
    </source>
</evidence>
<name>A0A2V3J2I4_9FLOR</name>
<evidence type="ECO:0000256" key="2">
    <source>
        <dbReference type="SAM" id="Phobius"/>
    </source>
</evidence>
<feature type="region of interest" description="Disordered" evidence="1">
    <location>
        <begin position="75"/>
        <end position="100"/>
    </location>
</feature>
<keyword evidence="4" id="KW-1185">Reference proteome</keyword>
<comment type="caution">
    <text evidence="3">The sequence shown here is derived from an EMBL/GenBank/DDBJ whole genome shotgun (WGS) entry which is preliminary data.</text>
</comment>